<evidence type="ECO:0000259" key="3">
    <source>
        <dbReference type="Pfam" id="PF01494"/>
    </source>
</evidence>
<dbReference type="PANTHER" id="PTHR43004">
    <property type="entry name" value="TRK SYSTEM POTASSIUM UPTAKE PROTEIN"/>
    <property type="match status" value="1"/>
</dbReference>
<reference evidence="4 5" key="1">
    <citation type="submission" date="2016-10" db="EMBL/GenBank/DDBJ databases">
        <authorList>
            <person name="de Groot N.N."/>
        </authorList>
    </citation>
    <scope>NUCLEOTIDE SEQUENCE [LARGE SCALE GENOMIC DNA]</scope>
    <source>
        <strain evidence="4 5">DSM 44468</strain>
    </source>
</reference>
<dbReference type="EMBL" id="FORP01000002">
    <property type="protein sequence ID" value="SFJ00959.1"/>
    <property type="molecule type" value="Genomic_DNA"/>
</dbReference>
<dbReference type="AlphaFoldDB" id="A0A1I3MVH8"/>
<accession>A0A1I3MVH8</accession>
<proteinExistence type="predicted"/>
<dbReference type="Proteomes" id="UP000199025">
    <property type="component" value="Unassembled WGS sequence"/>
</dbReference>
<dbReference type="SUPFAM" id="SSF54373">
    <property type="entry name" value="FAD-linked reductases, C-terminal domain"/>
    <property type="match status" value="1"/>
</dbReference>
<dbReference type="InterPro" id="IPR036188">
    <property type="entry name" value="FAD/NAD-bd_sf"/>
</dbReference>
<dbReference type="InterPro" id="IPR002938">
    <property type="entry name" value="FAD-bd"/>
</dbReference>
<organism evidence="4 5">
    <name type="scientific">Amycolatopsis sacchari</name>
    <dbReference type="NCBI Taxonomy" id="115433"/>
    <lineage>
        <taxon>Bacteria</taxon>
        <taxon>Bacillati</taxon>
        <taxon>Actinomycetota</taxon>
        <taxon>Actinomycetes</taxon>
        <taxon>Pseudonocardiales</taxon>
        <taxon>Pseudonocardiaceae</taxon>
        <taxon>Amycolatopsis</taxon>
    </lineage>
</organism>
<dbReference type="GO" id="GO:0071949">
    <property type="term" value="F:FAD binding"/>
    <property type="evidence" value="ECO:0007669"/>
    <property type="project" value="InterPro"/>
</dbReference>
<dbReference type="PANTHER" id="PTHR43004:SF3">
    <property type="entry name" value="P-HYDROXYBENZOATE HYDROXYLASE"/>
    <property type="match status" value="1"/>
</dbReference>
<feature type="domain" description="FAD-binding" evidence="3">
    <location>
        <begin position="7"/>
        <end position="335"/>
    </location>
</feature>
<sequence>MTRRISTQVGIIGAGPAGLVAAHVLLRAGIDVCVVEKATPEELERRPRAGLLEHRVVRYLREHGLADRLTTEGSRRGWCDFSCAGTRVRVDYAALSGGAAHWVYPQQFLVRDLLAGLEPHFASPALGLRDPATAPVVECPGLEIACEFVLACDGPRGVGGAALTSAGARPSASRYPYDWLTVLATVDSPVAGVTYGIHPRGFAGMMPRAGHTARLYLQTAVGEHPESWSERRVRTEFAHRMADTASLLPSIESIDEVGMLRMRSSVLTPVRHGRLLVAGDAAHVLTPSGAKGMNLAIADAADAAHSLIRWFHDGDRTAVTGYAARRERDAWLTQEFSDWLLHLLHVPPHDATDPDFRLRLKLERVASLSRPGPSATAFAHRYAGSGRHPDVREPLRGQLVAGGAAWR</sequence>
<evidence type="ECO:0000313" key="5">
    <source>
        <dbReference type="Proteomes" id="UP000199025"/>
    </source>
</evidence>
<keyword evidence="5" id="KW-1185">Reference proteome</keyword>
<dbReference type="Pfam" id="PF01494">
    <property type="entry name" value="FAD_binding_3"/>
    <property type="match status" value="1"/>
</dbReference>
<evidence type="ECO:0000313" key="4">
    <source>
        <dbReference type="EMBL" id="SFJ00959.1"/>
    </source>
</evidence>
<dbReference type="GO" id="GO:0016709">
    <property type="term" value="F:oxidoreductase activity, acting on paired donors, with incorporation or reduction of molecular oxygen, NAD(P)H as one donor, and incorporation of one atom of oxygen"/>
    <property type="evidence" value="ECO:0007669"/>
    <property type="project" value="UniProtKB-ARBA"/>
</dbReference>
<dbReference type="STRING" id="115433.SAMN05421835_102490"/>
<keyword evidence="4" id="KW-0560">Oxidoreductase</keyword>
<dbReference type="Gene3D" id="3.30.9.10">
    <property type="entry name" value="D-Amino Acid Oxidase, subunit A, domain 2"/>
    <property type="match status" value="1"/>
</dbReference>
<dbReference type="SUPFAM" id="SSF51905">
    <property type="entry name" value="FAD/NAD(P)-binding domain"/>
    <property type="match status" value="1"/>
</dbReference>
<dbReference type="InterPro" id="IPR050641">
    <property type="entry name" value="RIFMO-like"/>
</dbReference>
<evidence type="ECO:0000256" key="2">
    <source>
        <dbReference type="ARBA" id="ARBA00022827"/>
    </source>
</evidence>
<dbReference type="Gene3D" id="3.50.50.60">
    <property type="entry name" value="FAD/NAD(P)-binding domain"/>
    <property type="match status" value="1"/>
</dbReference>
<dbReference type="RefSeq" id="WP_091504772.1">
    <property type="nucleotide sequence ID" value="NZ_FORP01000002.1"/>
</dbReference>
<dbReference type="OrthoDB" id="9791689at2"/>
<gene>
    <name evidence="4" type="ORF">SAMN05421835_102490</name>
</gene>
<name>A0A1I3MVH8_9PSEU</name>
<evidence type="ECO:0000256" key="1">
    <source>
        <dbReference type="ARBA" id="ARBA00022630"/>
    </source>
</evidence>
<keyword evidence="4" id="KW-0503">Monooxygenase</keyword>
<keyword evidence="2" id="KW-0274">FAD</keyword>
<keyword evidence="1" id="KW-0285">Flavoprotein</keyword>
<dbReference type="PRINTS" id="PR00420">
    <property type="entry name" value="RNGMNOXGNASE"/>
</dbReference>
<protein>
    <submittedName>
        <fullName evidence="4">p-hydroxybenzoate 3-monooxygenase</fullName>
    </submittedName>
</protein>